<name>A0ABY9RM72_9BURK</name>
<gene>
    <name evidence="2" type="primary">mobB</name>
    <name evidence="2" type="ORF">RF679_06720</name>
</gene>
<dbReference type="PANTHER" id="PTHR40072:SF1">
    <property type="entry name" value="MOLYBDOPTERIN-GUANINE DINUCLEOTIDE BIOSYNTHESIS ADAPTER PROTEIN"/>
    <property type="match status" value="1"/>
</dbReference>
<dbReference type="Proteomes" id="UP001181355">
    <property type="component" value="Chromosome"/>
</dbReference>
<dbReference type="NCBIfam" id="TIGR00176">
    <property type="entry name" value="mobB"/>
    <property type="match status" value="1"/>
</dbReference>
<evidence type="ECO:0000259" key="1">
    <source>
        <dbReference type="Pfam" id="PF03205"/>
    </source>
</evidence>
<dbReference type="PANTHER" id="PTHR40072">
    <property type="entry name" value="MOLYBDOPTERIN-GUANINE DINUCLEOTIDE BIOSYNTHESIS ADAPTER PROTEIN-RELATED"/>
    <property type="match status" value="1"/>
</dbReference>
<evidence type="ECO:0000313" key="3">
    <source>
        <dbReference type="Proteomes" id="UP001181355"/>
    </source>
</evidence>
<reference evidence="2" key="1">
    <citation type="submission" date="2023-09" db="EMBL/GenBank/DDBJ databases">
        <title>Undibacterium sp. 20NA77.5 isolated from freshwater.</title>
        <authorList>
            <person name="Le V."/>
            <person name="Ko S.-R."/>
            <person name="Ahn C.-Y."/>
            <person name="Oh H.-M."/>
        </authorList>
    </citation>
    <scope>NUCLEOTIDE SEQUENCE</scope>
    <source>
        <strain evidence="2">20NA77.5</strain>
    </source>
</reference>
<protein>
    <submittedName>
        <fullName evidence="2">Molybdopterin-guanine dinucleotide biosynthesis protein B</fullName>
    </submittedName>
</protein>
<organism evidence="2 3">
    <name type="scientific">Undibacterium cyanobacteriorum</name>
    <dbReference type="NCBI Taxonomy" id="3073561"/>
    <lineage>
        <taxon>Bacteria</taxon>
        <taxon>Pseudomonadati</taxon>
        <taxon>Pseudomonadota</taxon>
        <taxon>Betaproteobacteria</taxon>
        <taxon>Burkholderiales</taxon>
        <taxon>Oxalobacteraceae</taxon>
        <taxon>Undibacterium</taxon>
    </lineage>
</organism>
<dbReference type="InterPro" id="IPR027417">
    <property type="entry name" value="P-loop_NTPase"/>
</dbReference>
<evidence type="ECO:0000313" key="2">
    <source>
        <dbReference type="EMBL" id="WMW81973.1"/>
    </source>
</evidence>
<dbReference type="CDD" id="cd03116">
    <property type="entry name" value="MobB"/>
    <property type="match status" value="1"/>
</dbReference>
<feature type="domain" description="Molybdopterin-guanine dinucleotide biosynthesis protein B (MobB)" evidence="1">
    <location>
        <begin position="6"/>
        <end position="137"/>
    </location>
</feature>
<dbReference type="InterPro" id="IPR004435">
    <property type="entry name" value="MobB_dom"/>
</dbReference>
<dbReference type="SUPFAM" id="SSF52540">
    <property type="entry name" value="P-loop containing nucleoside triphosphate hydrolases"/>
    <property type="match status" value="1"/>
</dbReference>
<sequence>MTTPCLGIVGWSGSGKTTLLERLLLELSQSDYRVGVLKHSHHDVVLEPEHKDTARFRRAGATQVVLASPYRLAFVEELRQAPEPNLAEILARMQPADFFLVEGYKWAEIPKLEVWRPSLGKPALYPNDPWIRLVASDVPRPNSEEGGRKDLVWLDLNNTASVLQFIQSLIVKT</sequence>
<proteinExistence type="predicted"/>
<dbReference type="EMBL" id="CP133720">
    <property type="protein sequence ID" value="WMW81973.1"/>
    <property type="molecule type" value="Genomic_DNA"/>
</dbReference>
<accession>A0ABY9RM72</accession>
<dbReference type="InterPro" id="IPR052539">
    <property type="entry name" value="MGD_biosynthesis_adapter"/>
</dbReference>
<dbReference type="Pfam" id="PF03205">
    <property type="entry name" value="MobB"/>
    <property type="match status" value="1"/>
</dbReference>
<dbReference type="RefSeq" id="WP_309483450.1">
    <property type="nucleotide sequence ID" value="NZ_CP133720.1"/>
</dbReference>
<dbReference type="Gene3D" id="3.40.50.300">
    <property type="entry name" value="P-loop containing nucleotide triphosphate hydrolases"/>
    <property type="match status" value="1"/>
</dbReference>
<keyword evidence="3" id="KW-1185">Reference proteome</keyword>